<dbReference type="CDD" id="cd00198">
    <property type="entry name" value="vWFA"/>
    <property type="match status" value="1"/>
</dbReference>
<dbReference type="InterPro" id="IPR002035">
    <property type="entry name" value="VWF_A"/>
</dbReference>
<accession>A0A7W6BV45</accession>
<comment type="caution">
    <text evidence="2">The sequence shown here is derived from an EMBL/GenBank/DDBJ whole genome shotgun (WGS) entry which is preliminary data.</text>
</comment>
<dbReference type="SUPFAM" id="SSF53300">
    <property type="entry name" value="vWA-like"/>
    <property type="match status" value="1"/>
</dbReference>
<reference evidence="2 3" key="1">
    <citation type="submission" date="2020-08" db="EMBL/GenBank/DDBJ databases">
        <title>Genomic Encyclopedia of Type Strains, Phase IV (KMG-IV): sequencing the most valuable type-strain genomes for metagenomic binning, comparative biology and taxonomic classification.</title>
        <authorList>
            <person name="Goeker M."/>
        </authorList>
    </citation>
    <scope>NUCLEOTIDE SEQUENCE [LARGE SCALE GENOMIC DNA]</scope>
    <source>
        <strain evidence="2 3">DSM 25024</strain>
    </source>
</reference>
<protein>
    <recommendedName>
        <fullName evidence="1">VWFA domain-containing protein</fullName>
    </recommendedName>
</protein>
<dbReference type="SMART" id="SM00327">
    <property type="entry name" value="VWA"/>
    <property type="match status" value="1"/>
</dbReference>
<dbReference type="InterPro" id="IPR011195">
    <property type="entry name" value="UCP010256"/>
</dbReference>
<dbReference type="PANTHER" id="PTHR39338">
    <property type="entry name" value="BLL5662 PROTEIN-RELATED"/>
    <property type="match status" value="1"/>
</dbReference>
<dbReference type="Pfam" id="PF05762">
    <property type="entry name" value="VWA_CoxE"/>
    <property type="match status" value="1"/>
</dbReference>
<dbReference type="InterPro" id="IPR008912">
    <property type="entry name" value="Uncharacterised_CoxE"/>
</dbReference>
<dbReference type="EMBL" id="JACIDO010000002">
    <property type="protein sequence ID" value="MBB3935275.1"/>
    <property type="molecule type" value="Genomic_DNA"/>
</dbReference>
<feature type="domain" description="VWFA" evidence="1">
    <location>
        <begin position="212"/>
        <end position="368"/>
    </location>
</feature>
<evidence type="ECO:0000313" key="2">
    <source>
        <dbReference type="EMBL" id="MBB3935275.1"/>
    </source>
</evidence>
<keyword evidence="3" id="KW-1185">Reference proteome</keyword>
<organism evidence="2 3">
    <name type="scientific">Aureimonas phyllosphaerae</name>
    <dbReference type="NCBI Taxonomy" id="1166078"/>
    <lineage>
        <taxon>Bacteria</taxon>
        <taxon>Pseudomonadati</taxon>
        <taxon>Pseudomonadota</taxon>
        <taxon>Alphaproteobacteria</taxon>
        <taxon>Hyphomicrobiales</taxon>
        <taxon>Aurantimonadaceae</taxon>
        <taxon>Aureimonas</taxon>
    </lineage>
</organism>
<proteinExistence type="predicted"/>
<dbReference type="PANTHER" id="PTHR39338:SF6">
    <property type="entry name" value="BLL5662 PROTEIN"/>
    <property type="match status" value="1"/>
</dbReference>
<gene>
    <name evidence="2" type="ORF">GGR05_001403</name>
</gene>
<name>A0A7W6BV45_9HYPH</name>
<evidence type="ECO:0000313" key="3">
    <source>
        <dbReference type="Proteomes" id="UP000531216"/>
    </source>
</evidence>
<dbReference type="OrthoDB" id="9790469at2"/>
<dbReference type="PIRSF" id="PIRSF010256">
    <property type="entry name" value="CoxE_vWa"/>
    <property type="match status" value="1"/>
</dbReference>
<evidence type="ECO:0000259" key="1">
    <source>
        <dbReference type="SMART" id="SM00327"/>
    </source>
</evidence>
<dbReference type="InterPro" id="IPR036465">
    <property type="entry name" value="vWFA_dom_sf"/>
</dbReference>
<dbReference type="Proteomes" id="UP000531216">
    <property type="component" value="Unassembled WGS sequence"/>
</dbReference>
<dbReference type="Gene3D" id="3.40.50.410">
    <property type="entry name" value="von Willebrand factor, type A domain"/>
    <property type="match status" value="1"/>
</dbReference>
<dbReference type="AlphaFoldDB" id="A0A7W6BV45"/>
<sequence length="403" mass="45104">MIAGGHLAENVTHFSRALRRAGLRVGPADTLAAIEAIRAGGIGSRDDFYWTLHAVLVARREDTPVFDEAFRLFWRSRQLVERMLAMFSAKTPAKAEPPPAKAGARRVSDALEGRADARRVEERPTLDVDARLTVSADEVFRAKDFAQMSAAELAEAKAAIRRLVSPDDRVVSRLFRSDGHGRRFDARRTLRASIRSGGDLILPRFDRPRTVLPPLVVIADISGSMSQYSRVMLHFMHAMSAERRVRAFLFGTRLTPITRQLARKDPDEAVAACSNLVRDWSGGTRIGAALEEFNRRWSRRVLSGGAIVLLVTDGLERDDMQRLAREVDRLHRSCRRLIWLNPLLRFDGFSARARGVRALLPHVDEFRSAHSLDSLADLCVALSRTRAGRDMEPRTWLKAGEAA</sequence>